<dbReference type="Pfam" id="PF00494">
    <property type="entry name" value="SQS_PSY"/>
    <property type="match status" value="1"/>
</dbReference>
<dbReference type="NCBIfam" id="TIGR00055">
    <property type="entry name" value="uppS"/>
    <property type="match status" value="1"/>
</dbReference>
<evidence type="ECO:0000313" key="4">
    <source>
        <dbReference type="EMBL" id="QEU89001.1"/>
    </source>
</evidence>
<feature type="active site" evidence="2">
    <location>
        <position position="380"/>
    </location>
</feature>
<feature type="binding site" evidence="2">
    <location>
        <begin position="552"/>
        <end position="554"/>
    </location>
    <ligand>
        <name>substrate</name>
    </ligand>
</feature>
<dbReference type="Gene3D" id="1.10.600.10">
    <property type="entry name" value="Farnesyl Diphosphate Synthase"/>
    <property type="match status" value="1"/>
</dbReference>
<feature type="region of interest" description="Disordered" evidence="3">
    <location>
        <begin position="332"/>
        <end position="366"/>
    </location>
</feature>
<dbReference type="InterPro" id="IPR001441">
    <property type="entry name" value="UPP_synth-like"/>
</dbReference>
<dbReference type="EC" id="2.5.1.-" evidence="2"/>
<dbReference type="SUPFAM" id="SSF48576">
    <property type="entry name" value="Terpenoid synthases"/>
    <property type="match status" value="1"/>
</dbReference>
<evidence type="ECO:0000256" key="2">
    <source>
        <dbReference type="HAMAP-Rule" id="MF_01139"/>
    </source>
</evidence>
<feature type="binding site" evidence="2">
    <location>
        <position position="565"/>
    </location>
    <ligand>
        <name>Mg(2+)</name>
        <dbReference type="ChEBI" id="CHEBI:18420"/>
    </ligand>
</feature>
<comment type="subunit">
    <text evidence="2">Homodimer.</text>
</comment>
<protein>
    <recommendedName>
        <fullName evidence="2">Isoprenyl transferase</fullName>
        <ecNumber evidence="2">2.5.1.-</ecNumber>
    </recommendedName>
</protein>
<comment type="similarity">
    <text evidence="2">Belongs to the UPP synthase family.</text>
</comment>
<feature type="binding site" evidence="2">
    <location>
        <position position="385"/>
    </location>
    <ligand>
        <name>substrate</name>
    </ligand>
</feature>
<keyword evidence="2" id="KW-0460">Magnesium</keyword>
<proteinExistence type="inferred from homology"/>
<feature type="binding site" evidence="2">
    <location>
        <position position="397"/>
    </location>
    <ligand>
        <name>substrate</name>
    </ligand>
</feature>
<feature type="binding site" evidence="2">
    <location>
        <position position="380"/>
    </location>
    <ligand>
        <name>Mg(2+)</name>
        <dbReference type="ChEBI" id="CHEBI:18420"/>
    </ligand>
</feature>
<evidence type="ECO:0000313" key="5">
    <source>
        <dbReference type="Proteomes" id="UP000327143"/>
    </source>
</evidence>
<comment type="function">
    <text evidence="2">Catalyzes the condensation of isopentenyl diphosphate (IPP) with allylic pyrophosphates generating different type of terpenoids.</text>
</comment>
<feature type="binding site" evidence="2">
    <location>
        <begin position="381"/>
        <end position="384"/>
    </location>
    <ligand>
        <name>substrate</name>
    </ligand>
</feature>
<dbReference type="InterPro" id="IPR002060">
    <property type="entry name" value="Squ/phyt_synthse"/>
</dbReference>
<dbReference type="Proteomes" id="UP000327143">
    <property type="component" value="Chromosome"/>
</dbReference>
<dbReference type="GO" id="GO:0008834">
    <property type="term" value="F:ditrans,polycis-undecaprenyl-diphosphate synthase [(2E,6E)-farnesyl-diphosphate specific] activity"/>
    <property type="evidence" value="ECO:0007669"/>
    <property type="project" value="UniProtKB-EC"/>
</dbReference>
<evidence type="ECO:0000256" key="3">
    <source>
        <dbReference type="SAM" id="MobiDB-lite"/>
    </source>
</evidence>
<comment type="cofactor">
    <cofactor evidence="2">
        <name>Mg(2+)</name>
        <dbReference type="ChEBI" id="CHEBI:18420"/>
    </cofactor>
    <text evidence="2">Binds 2 magnesium ions per subunit.</text>
</comment>
<dbReference type="Gene3D" id="3.40.1180.10">
    <property type="entry name" value="Decaprenyl diphosphate synthase-like"/>
    <property type="match status" value="1"/>
</dbReference>
<feature type="active site" description="Proton acceptor" evidence="2">
    <location>
        <position position="428"/>
    </location>
</feature>
<dbReference type="Pfam" id="PF01255">
    <property type="entry name" value="Prenyltransf"/>
    <property type="match status" value="1"/>
</dbReference>
<dbReference type="PANTHER" id="PTHR10291:SF0">
    <property type="entry name" value="DEHYDRODOLICHYL DIPHOSPHATE SYNTHASE 2"/>
    <property type="match status" value="1"/>
</dbReference>
<dbReference type="PANTHER" id="PTHR10291">
    <property type="entry name" value="DEHYDRODOLICHYL DIPHOSPHATE SYNTHASE FAMILY MEMBER"/>
    <property type="match status" value="1"/>
</dbReference>
<evidence type="ECO:0000256" key="1">
    <source>
        <dbReference type="ARBA" id="ARBA00022679"/>
    </source>
</evidence>
<sequence length="614" mass="68423">MRATPQSTTADLDAAPRAWQGQLTARSLTGEDPALRAAYRLCQRTTRVHDPAIHALIQLMPAVLRPACWALWAAASILDDLADQQDAGQAEREARVQAWTQALQRDLAAGTSTDPVRHALVDTALRWHLDLSSLQVAMTSTRDDVRDRHFADWAAWRAWCEALVPWVDQVRHLFEQAGAPMTLRLDRQQDYKQFIDGAQLTDILTDLSADLTQGLLLLPQEALDAFPGAEDDLRQRRWSPAASALIGDLTALARQWVTRPAMTRSMHPGAANVLNTAACLMRAQLDAVDAAGPALLKRAPRPSVVARTRILAPARIRSHLAWSLTPLTMPGPRRPAVNASVPGPAAEDTALRPPPPHRDGAKPPQIAADRMPSHVAVIMDGNGRWAEQRGLPRFEGHRAGTAAAHEMVYGALEIGLRHLTLYAFSTENWKRDTEEVTTILEAMRRDLDEGPIRDLDVRQRWSGRPDKLPEDLVQALLREERRTRNRTGLTLTVCINYGGRDEITRAAAALAQAAQAGDVAPHLISEDDFARHLPHPDMPDVDLLWRTGNEQRTSNFLPWHATYAELHFTPDYWPDVDRRDLWQAITEYSRRQRRHGAAPLISPRRPPTAPSRPI</sequence>
<keyword evidence="1 2" id="KW-0808">Transferase</keyword>
<keyword evidence="5" id="KW-1185">Reference proteome</keyword>
<dbReference type="EMBL" id="CP023700">
    <property type="protein sequence ID" value="QEU89001.1"/>
    <property type="molecule type" value="Genomic_DNA"/>
</dbReference>
<feature type="binding site" evidence="2">
    <location>
        <position position="429"/>
    </location>
    <ligand>
        <name>substrate</name>
    </ligand>
</feature>
<feature type="binding site" evidence="2">
    <location>
        <begin position="425"/>
        <end position="427"/>
    </location>
    <ligand>
        <name>substrate</name>
    </ligand>
</feature>
<dbReference type="RefSeq" id="WP_078495550.1">
    <property type="nucleotide sequence ID" value="NZ_CP023700.1"/>
</dbReference>
<dbReference type="SUPFAM" id="SSF64005">
    <property type="entry name" value="Undecaprenyl diphosphate synthase"/>
    <property type="match status" value="1"/>
</dbReference>
<feature type="binding site" evidence="2">
    <location>
        <position position="431"/>
    </location>
    <ligand>
        <name>substrate</name>
    </ligand>
</feature>
<feature type="binding site" evidence="2">
    <location>
        <position position="393"/>
    </location>
    <ligand>
        <name>substrate</name>
    </ligand>
</feature>
<gene>
    <name evidence="4" type="primary">uppS</name>
    <name evidence="4" type="ORF">CP969_00910</name>
</gene>
<reference evidence="4 5" key="1">
    <citation type="submission" date="2017-09" db="EMBL/GenBank/DDBJ databases">
        <authorList>
            <person name="Lee N."/>
            <person name="Cho B.-K."/>
        </authorList>
    </citation>
    <scope>NUCLEOTIDE SEQUENCE [LARGE SCALE GENOMIC DNA]</scope>
    <source>
        <strain evidence="4 5">ATCC 39115</strain>
    </source>
</reference>
<organism evidence="4 5">
    <name type="scientific">Streptomyces viridosporus T7A</name>
    <dbReference type="NCBI Taxonomy" id="665577"/>
    <lineage>
        <taxon>Bacteria</taxon>
        <taxon>Bacillati</taxon>
        <taxon>Actinomycetota</taxon>
        <taxon>Actinomycetes</taxon>
        <taxon>Kitasatosporales</taxon>
        <taxon>Streptomycetaceae</taxon>
        <taxon>Streptomyces</taxon>
    </lineage>
</organism>
<dbReference type="HAMAP" id="MF_01139">
    <property type="entry name" value="ISPT"/>
    <property type="match status" value="1"/>
</dbReference>
<dbReference type="CDD" id="cd00475">
    <property type="entry name" value="Cis_IPPS"/>
    <property type="match status" value="1"/>
</dbReference>
<accession>A0ABX6AMT8</accession>
<keyword evidence="2" id="KW-0479">Metal-binding</keyword>
<feature type="compositionally biased region" description="Pro residues" evidence="3">
    <location>
        <begin position="604"/>
        <end position="614"/>
    </location>
</feature>
<dbReference type="InterPro" id="IPR008949">
    <property type="entry name" value="Isoprenoid_synthase_dom_sf"/>
</dbReference>
<dbReference type="InterPro" id="IPR036424">
    <property type="entry name" value="UPP_synth-like_sf"/>
</dbReference>
<feature type="region of interest" description="Disordered" evidence="3">
    <location>
        <begin position="593"/>
        <end position="614"/>
    </location>
</feature>
<feature type="binding site" evidence="2">
    <location>
        <position position="546"/>
    </location>
    <ligand>
        <name>substrate</name>
    </ligand>
</feature>
<name>A0ABX6AMT8_STRVD</name>